<gene>
    <name evidence="6" type="ORF">B0T25DRAFT_579957</name>
</gene>
<dbReference type="EMBL" id="JAUIQD010000003">
    <property type="protein sequence ID" value="KAK3357982.1"/>
    <property type="molecule type" value="Genomic_DNA"/>
</dbReference>
<evidence type="ECO:0000313" key="6">
    <source>
        <dbReference type="EMBL" id="KAK3357982.1"/>
    </source>
</evidence>
<evidence type="ECO:0000313" key="7">
    <source>
        <dbReference type="Proteomes" id="UP001275084"/>
    </source>
</evidence>
<dbReference type="PROSITE" id="PS00518">
    <property type="entry name" value="ZF_RING_1"/>
    <property type="match status" value="1"/>
</dbReference>
<feature type="domain" description="RING-type" evidence="5">
    <location>
        <begin position="107"/>
        <end position="289"/>
    </location>
</feature>
<dbReference type="Gene3D" id="3.30.40.10">
    <property type="entry name" value="Zinc/RING finger domain, C3HC4 (zinc finger)"/>
    <property type="match status" value="1"/>
</dbReference>
<evidence type="ECO:0000256" key="1">
    <source>
        <dbReference type="ARBA" id="ARBA00022723"/>
    </source>
</evidence>
<keyword evidence="7" id="KW-1185">Reference proteome</keyword>
<evidence type="ECO:0000256" key="2">
    <source>
        <dbReference type="ARBA" id="ARBA00022771"/>
    </source>
</evidence>
<dbReference type="InterPro" id="IPR017907">
    <property type="entry name" value="Znf_RING_CS"/>
</dbReference>
<dbReference type="InterPro" id="IPR013083">
    <property type="entry name" value="Znf_RING/FYVE/PHD"/>
</dbReference>
<feature type="compositionally biased region" description="Pro residues" evidence="4">
    <location>
        <begin position="247"/>
        <end position="257"/>
    </location>
</feature>
<dbReference type="Proteomes" id="UP001275084">
    <property type="component" value="Unassembled WGS sequence"/>
</dbReference>
<comment type="caution">
    <text evidence="6">The sequence shown here is derived from an EMBL/GenBank/DDBJ whole genome shotgun (WGS) entry which is preliminary data.</text>
</comment>
<feature type="region of interest" description="Disordered" evidence="4">
    <location>
        <begin position="213"/>
        <end position="276"/>
    </location>
</feature>
<organism evidence="6 7">
    <name type="scientific">Lasiosphaeria hispida</name>
    <dbReference type="NCBI Taxonomy" id="260671"/>
    <lineage>
        <taxon>Eukaryota</taxon>
        <taxon>Fungi</taxon>
        <taxon>Dikarya</taxon>
        <taxon>Ascomycota</taxon>
        <taxon>Pezizomycotina</taxon>
        <taxon>Sordariomycetes</taxon>
        <taxon>Sordariomycetidae</taxon>
        <taxon>Sordariales</taxon>
        <taxon>Lasiosphaeriaceae</taxon>
        <taxon>Lasiosphaeria</taxon>
    </lineage>
</organism>
<name>A0AAJ0HN82_9PEZI</name>
<dbReference type="AlphaFoldDB" id="A0AAJ0HN82"/>
<feature type="compositionally biased region" description="Low complexity" evidence="4">
    <location>
        <begin position="215"/>
        <end position="227"/>
    </location>
</feature>
<dbReference type="SUPFAM" id="SSF57850">
    <property type="entry name" value="RING/U-box"/>
    <property type="match status" value="1"/>
</dbReference>
<keyword evidence="2" id="KW-0863">Zinc-finger</keyword>
<evidence type="ECO:0000259" key="5">
    <source>
        <dbReference type="SMART" id="SM00184"/>
    </source>
</evidence>
<dbReference type="Pfam" id="PF13445">
    <property type="entry name" value="zf-RING_UBOX"/>
    <property type="match status" value="1"/>
</dbReference>
<evidence type="ECO:0000256" key="4">
    <source>
        <dbReference type="SAM" id="MobiDB-lite"/>
    </source>
</evidence>
<reference evidence="6" key="1">
    <citation type="journal article" date="2023" name="Mol. Phylogenet. Evol.">
        <title>Genome-scale phylogeny and comparative genomics of the fungal order Sordariales.</title>
        <authorList>
            <person name="Hensen N."/>
            <person name="Bonometti L."/>
            <person name="Westerberg I."/>
            <person name="Brannstrom I.O."/>
            <person name="Guillou S."/>
            <person name="Cros-Aarteil S."/>
            <person name="Calhoun S."/>
            <person name="Haridas S."/>
            <person name="Kuo A."/>
            <person name="Mondo S."/>
            <person name="Pangilinan J."/>
            <person name="Riley R."/>
            <person name="LaButti K."/>
            <person name="Andreopoulos B."/>
            <person name="Lipzen A."/>
            <person name="Chen C."/>
            <person name="Yan M."/>
            <person name="Daum C."/>
            <person name="Ng V."/>
            <person name="Clum A."/>
            <person name="Steindorff A."/>
            <person name="Ohm R.A."/>
            <person name="Martin F."/>
            <person name="Silar P."/>
            <person name="Natvig D.O."/>
            <person name="Lalanne C."/>
            <person name="Gautier V."/>
            <person name="Ament-Velasquez S.L."/>
            <person name="Kruys A."/>
            <person name="Hutchinson M.I."/>
            <person name="Powell A.J."/>
            <person name="Barry K."/>
            <person name="Miller A.N."/>
            <person name="Grigoriev I.V."/>
            <person name="Debuchy R."/>
            <person name="Gladieux P."/>
            <person name="Hiltunen Thoren M."/>
            <person name="Johannesson H."/>
        </authorList>
    </citation>
    <scope>NUCLEOTIDE SEQUENCE</scope>
    <source>
        <strain evidence="6">CBS 955.72</strain>
    </source>
</reference>
<evidence type="ECO:0000256" key="3">
    <source>
        <dbReference type="ARBA" id="ARBA00022833"/>
    </source>
</evidence>
<protein>
    <recommendedName>
        <fullName evidence="5">RING-type domain-containing protein</fullName>
    </recommendedName>
</protein>
<dbReference type="SMART" id="SM00184">
    <property type="entry name" value="RING"/>
    <property type="match status" value="1"/>
</dbReference>
<accession>A0AAJ0HN82</accession>
<keyword evidence="3" id="KW-0862">Zinc</keyword>
<dbReference type="InterPro" id="IPR027370">
    <property type="entry name" value="Znf-RING_euk"/>
</dbReference>
<feature type="compositionally biased region" description="Low complexity" evidence="4">
    <location>
        <begin position="236"/>
        <end position="246"/>
    </location>
</feature>
<dbReference type="GO" id="GO:0008270">
    <property type="term" value="F:zinc ion binding"/>
    <property type="evidence" value="ECO:0007669"/>
    <property type="project" value="UniProtKB-KW"/>
</dbReference>
<sequence>MGNSEISVHVDTFLEHHHGMGFGQFLEMTQPGSESLSRPQADRARPPRAYLELINAINVAAMSASTTKGKGKDPEFDSRESRERVSLWYHITAYFKSRSGPPPLPMCPICLRQIEVHGIPQSMCDSDDPAVPGVVLPCAHIFCSECMNTHLGMKLNPETPRGPQNMSLEEIEDELRRTPPWTIRGLISSGVMDFHGGEAVAIAYRVLRDVDPNQEAEASSSSTAPAPNGTNTTDNSPAQQSGQQSPNPQPAPGPGPGPASMAAHHQLRHGPAVARDQWHRRARGSCPFCRHNLGFAECEHSIRGAPISLARAQDELPACMRVPETPVAVPPVCDACAFARALELAWYYARTDYGAGPVNSSVKRLLVIAVVGTWRRFEGKRSWWGQWMWLPDVS</sequence>
<keyword evidence="1" id="KW-0479">Metal-binding</keyword>
<proteinExistence type="predicted"/>
<reference evidence="6" key="2">
    <citation type="submission" date="2023-06" db="EMBL/GenBank/DDBJ databases">
        <authorList>
            <consortium name="Lawrence Berkeley National Laboratory"/>
            <person name="Haridas S."/>
            <person name="Hensen N."/>
            <person name="Bonometti L."/>
            <person name="Westerberg I."/>
            <person name="Brannstrom I.O."/>
            <person name="Guillou S."/>
            <person name="Cros-Aarteil S."/>
            <person name="Calhoun S."/>
            <person name="Kuo A."/>
            <person name="Mondo S."/>
            <person name="Pangilinan J."/>
            <person name="Riley R."/>
            <person name="Labutti K."/>
            <person name="Andreopoulos B."/>
            <person name="Lipzen A."/>
            <person name="Chen C."/>
            <person name="Yanf M."/>
            <person name="Daum C."/>
            <person name="Ng V."/>
            <person name="Clum A."/>
            <person name="Steindorff A."/>
            <person name="Ohm R."/>
            <person name="Martin F."/>
            <person name="Silar P."/>
            <person name="Natvig D."/>
            <person name="Lalanne C."/>
            <person name="Gautier V."/>
            <person name="Ament-Velasquez S.L."/>
            <person name="Kruys A."/>
            <person name="Hutchinson M.I."/>
            <person name="Powell A.J."/>
            <person name="Barry K."/>
            <person name="Miller A.N."/>
            <person name="Grigoriev I.V."/>
            <person name="Debuchy R."/>
            <person name="Gladieux P."/>
            <person name="Thoren M.H."/>
            <person name="Johannesson H."/>
        </authorList>
    </citation>
    <scope>NUCLEOTIDE SEQUENCE</scope>
    <source>
        <strain evidence="6">CBS 955.72</strain>
    </source>
</reference>
<dbReference type="CDD" id="cd16449">
    <property type="entry name" value="RING-HC"/>
    <property type="match status" value="1"/>
</dbReference>
<dbReference type="InterPro" id="IPR001841">
    <property type="entry name" value="Znf_RING"/>
</dbReference>